<feature type="domain" description="Aminotransferase class I/classII large" evidence="7">
    <location>
        <begin position="24"/>
        <end position="117"/>
    </location>
</feature>
<comment type="catalytic activity">
    <reaction evidence="6">
        <text>6-carboxyhexanoyl-[ACP] + L-alanine + H(+) = (8S)-8-amino-7-oxononanoate + holo-[ACP] + CO2</text>
        <dbReference type="Rhea" id="RHEA:42288"/>
        <dbReference type="Rhea" id="RHEA-COMP:9685"/>
        <dbReference type="Rhea" id="RHEA-COMP:9955"/>
        <dbReference type="ChEBI" id="CHEBI:15378"/>
        <dbReference type="ChEBI" id="CHEBI:16526"/>
        <dbReference type="ChEBI" id="CHEBI:57972"/>
        <dbReference type="ChEBI" id="CHEBI:64479"/>
        <dbReference type="ChEBI" id="CHEBI:78846"/>
        <dbReference type="ChEBI" id="CHEBI:149468"/>
        <dbReference type="EC" id="2.3.1.47"/>
    </reaction>
</comment>
<dbReference type="InterPro" id="IPR004839">
    <property type="entry name" value="Aminotransferase_I/II_large"/>
</dbReference>
<sequence length="149" mass="16153">MNTTRGPDVIIPAAPRQRATGRPALVEHLRRLRENATLFASLAREAGIDARDSDANTIPCIVGSSITALRLSDALLRRGIYADPVLFPAVAEDQARLRFFVTSCHSFEQIRMMVNALAEELELLNGVRRALEPAGDEAGGLIHQPGADV</sequence>
<dbReference type="EMBL" id="LQPK01000042">
    <property type="protein sequence ID" value="ORW27359.1"/>
    <property type="molecule type" value="Genomic_DNA"/>
</dbReference>
<dbReference type="Proteomes" id="UP000193801">
    <property type="component" value="Unassembled WGS sequence"/>
</dbReference>
<evidence type="ECO:0000256" key="5">
    <source>
        <dbReference type="ARBA" id="ARBA00033381"/>
    </source>
</evidence>
<comment type="caution">
    <text evidence="8">The sequence shown here is derived from an EMBL/GenBank/DDBJ whole genome shotgun (WGS) entry which is preliminary data.</text>
</comment>
<gene>
    <name evidence="8" type="ORF">AWB91_03400</name>
</gene>
<evidence type="ECO:0000256" key="1">
    <source>
        <dbReference type="ARBA" id="ARBA00001933"/>
    </source>
</evidence>
<dbReference type="Pfam" id="PF00155">
    <property type="entry name" value="Aminotran_1_2"/>
    <property type="match status" value="1"/>
</dbReference>
<evidence type="ECO:0000259" key="7">
    <source>
        <dbReference type="Pfam" id="PF00155"/>
    </source>
</evidence>
<name>A0ABX3VG20_9MYCO</name>
<dbReference type="InterPro" id="IPR015424">
    <property type="entry name" value="PyrdxlP-dep_Trfase"/>
</dbReference>
<accession>A0ABX3VG20</accession>
<dbReference type="SUPFAM" id="SSF53383">
    <property type="entry name" value="PLP-dependent transferases"/>
    <property type="match status" value="1"/>
</dbReference>
<keyword evidence="3" id="KW-0808">Transferase</keyword>
<dbReference type="RefSeq" id="WP_085094331.1">
    <property type="nucleotide sequence ID" value="NZ_LQPK01000042.1"/>
</dbReference>
<evidence type="ECO:0000256" key="3">
    <source>
        <dbReference type="ARBA" id="ARBA00022679"/>
    </source>
</evidence>
<dbReference type="EC" id="2.3.1.47" evidence="2"/>
<protein>
    <recommendedName>
        <fullName evidence="2">8-amino-7-oxononanoate synthase</fullName>
        <ecNumber evidence="2">2.3.1.47</ecNumber>
    </recommendedName>
    <alternativeName>
        <fullName evidence="4">7-keto-8-amino-pelargonic acid synthase</fullName>
    </alternativeName>
    <alternativeName>
        <fullName evidence="5">8-amino-7-ketopelargonate synthase</fullName>
    </alternativeName>
</protein>
<organism evidence="8 9">
    <name type="scientific">Mycobacterium paraense</name>
    <dbReference type="NCBI Taxonomy" id="767916"/>
    <lineage>
        <taxon>Bacteria</taxon>
        <taxon>Bacillati</taxon>
        <taxon>Actinomycetota</taxon>
        <taxon>Actinomycetes</taxon>
        <taxon>Mycobacteriales</taxon>
        <taxon>Mycobacteriaceae</taxon>
        <taxon>Mycobacterium</taxon>
        <taxon>Mycobacterium simiae complex</taxon>
    </lineage>
</organism>
<evidence type="ECO:0000313" key="9">
    <source>
        <dbReference type="Proteomes" id="UP000193801"/>
    </source>
</evidence>
<dbReference type="Gene3D" id="3.90.1150.10">
    <property type="entry name" value="Aspartate Aminotransferase, domain 1"/>
    <property type="match status" value="1"/>
</dbReference>
<proteinExistence type="predicted"/>
<comment type="cofactor">
    <cofactor evidence="1">
        <name>pyridoxal 5'-phosphate</name>
        <dbReference type="ChEBI" id="CHEBI:597326"/>
    </cofactor>
</comment>
<evidence type="ECO:0000256" key="4">
    <source>
        <dbReference type="ARBA" id="ARBA00032610"/>
    </source>
</evidence>
<reference evidence="8 9" key="1">
    <citation type="journal article" date="2015" name="Emerg. Microbes Infect.">
        <title>Characterization of 17 strains belonging to the Mycobacterium simiae complex and description of Mycobacterium paraense sp. nov.</title>
        <authorList>
            <person name="Fusco da Costa A.R."/>
            <person name="Fedrizzi T."/>
            <person name="Lopes M.L."/>
            <person name="Pecorari M."/>
            <person name="Oliveira da Costa W.L."/>
            <person name="Giacobazzi E."/>
            <person name="da Costa Bahia J.R."/>
            <person name="De Sanctis V."/>
            <person name="Batista Lima K.V."/>
            <person name="Bertorelli R."/>
            <person name="Grottola A."/>
            <person name="Fabio A."/>
            <person name="Mariottini A."/>
            <person name="Ferretti P."/>
            <person name="Di Leva F."/>
            <person name="Fregni Serpini G."/>
            <person name="Tagliazucchi S."/>
            <person name="Rumpianesi F."/>
            <person name="Jousson O."/>
            <person name="Segata N."/>
            <person name="Tortoli E."/>
        </authorList>
    </citation>
    <scope>NUCLEOTIDE SEQUENCE [LARGE SCALE GENOMIC DNA]</scope>
    <source>
        <strain evidence="8 9">FI-07156</strain>
    </source>
</reference>
<evidence type="ECO:0000256" key="2">
    <source>
        <dbReference type="ARBA" id="ARBA00013187"/>
    </source>
</evidence>
<dbReference type="InterPro" id="IPR050087">
    <property type="entry name" value="AON_synthase_class-II"/>
</dbReference>
<dbReference type="InterPro" id="IPR015422">
    <property type="entry name" value="PyrdxlP-dep_Trfase_small"/>
</dbReference>
<dbReference type="PANTHER" id="PTHR13693">
    <property type="entry name" value="CLASS II AMINOTRANSFERASE/8-AMINO-7-OXONONANOATE SYNTHASE"/>
    <property type="match status" value="1"/>
</dbReference>
<keyword evidence="9" id="KW-1185">Reference proteome</keyword>
<evidence type="ECO:0000256" key="6">
    <source>
        <dbReference type="ARBA" id="ARBA00047715"/>
    </source>
</evidence>
<evidence type="ECO:0000313" key="8">
    <source>
        <dbReference type="EMBL" id="ORW27359.1"/>
    </source>
</evidence>